<organism evidence="2 3">
    <name type="scientific">Trifolium medium</name>
    <dbReference type="NCBI Taxonomy" id="97028"/>
    <lineage>
        <taxon>Eukaryota</taxon>
        <taxon>Viridiplantae</taxon>
        <taxon>Streptophyta</taxon>
        <taxon>Embryophyta</taxon>
        <taxon>Tracheophyta</taxon>
        <taxon>Spermatophyta</taxon>
        <taxon>Magnoliopsida</taxon>
        <taxon>eudicotyledons</taxon>
        <taxon>Gunneridae</taxon>
        <taxon>Pentapetalae</taxon>
        <taxon>rosids</taxon>
        <taxon>fabids</taxon>
        <taxon>Fabales</taxon>
        <taxon>Fabaceae</taxon>
        <taxon>Papilionoideae</taxon>
        <taxon>50 kb inversion clade</taxon>
        <taxon>NPAAA clade</taxon>
        <taxon>Hologalegina</taxon>
        <taxon>IRL clade</taxon>
        <taxon>Trifolieae</taxon>
        <taxon>Trifolium</taxon>
    </lineage>
</organism>
<dbReference type="EMBL" id="LXQA010469688">
    <property type="protein sequence ID" value="MCI53833.1"/>
    <property type="molecule type" value="Genomic_DNA"/>
</dbReference>
<keyword evidence="1" id="KW-0472">Membrane</keyword>
<feature type="non-terminal residue" evidence="2">
    <location>
        <position position="55"/>
    </location>
</feature>
<dbReference type="Proteomes" id="UP000265520">
    <property type="component" value="Unassembled WGS sequence"/>
</dbReference>
<accession>A0A392SYC9</accession>
<sequence>DVPGLVVAARRSFVAGSIHALFLPVAVTVLFGPQSRWVVVIPAILRSVAADLVSA</sequence>
<keyword evidence="3" id="KW-1185">Reference proteome</keyword>
<keyword evidence="1" id="KW-1133">Transmembrane helix</keyword>
<feature type="transmembrane region" description="Helical" evidence="1">
    <location>
        <begin position="12"/>
        <end position="31"/>
    </location>
</feature>
<comment type="caution">
    <text evidence="2">The sequence shown here is derived from an EMBL/GenBank/DDBJ whole genome shotgun (WGS) entry which is preliminary data.</text>
</comment>
<dbReference type="AlphaFoldDB" id="A0A392SYC9"/>
<feature type="non-terminal residue" evidence="2">
    <location>
        <position position="1"/>
    </location>
</feature>
<name>A0A392SYC9_9FABA</name>
<evidence type="ECO:0000313" key="2">
    <source>
        <dbReference type="EMBL" id="MCI53833.1"/>
    </source>
</evidence>
<evidence type="ECO:0000313" key="3">
    <source>
        <dbReference type="Proteomes" id="UP000265520"/>
    </source>
</evidence>
<reference evidence="2 3" key="1">
    <citation type="journal article" date="2018" name="Front. Plant Sci.">
        <title>Red Clover (Trifolium pratense) and Zigzag Clover (T. medium) - A Picture of Genomic Similarities and Differences.</title>
        <authorList>
            <person name="Dluhosova J."/>
            <person name="Istvanek J."/>
            <person name="Nedelnik J."/>
            <person name="Repkova J."/>
        </authorList>
    </citation>
    <scope>NUCLEOTIDE SEQUENCE [LARGE SCALE GENOMIC DNA]</scope>
    <source>
        <strain evidence="3">cv. 10/8</strain>
        <tissue evidence="2">Leaf</tissue>
    </source>
</reference>
<keyword evidence="1" id="KW-0812">Transmembrane</keyword>
<protein>
    <submittedName>
        <fullName evidence="2">Uncharacterized protein</fullName>
    </submittedName>
</protein>
<evidence type="ECO:0000256" key="1">
    <source>
        <dbReference type="SAM" id="Phobius"/>
    </source>
</evidence>
<proteinExistence type="predicted"/>